<organism evidence="1 2">
    <name type="scientific">Escherichia coli (strain SE11)</name>
    <dbReference type="NCBI Taxonomy" id="409438"/>
    <lineage>
        <taxon>Bacteria</taxon>
        <taxon>Pseudomonadati</taxon>
        <taxon>Pseudomonadota</taxon>
        <taxon>Gammaproteobacteria</taxon>
        <taxon>Enterobacterales</taxon>
        <taxon>Enterobacteriaceae</taxon>
        <taxon>Escherichia</taxon>
    </lineage>
</organism>
<dbReference type="AlphaFoldDB" id="A0A979GFS1"/>
<accession>A0A979GFS1</accession>
<dbReference type="Proteomes" id="UP000008199">
    <property type="component" value="Chromosome"/>
</dbReference>
<evidence type="ECO:0000313" key="1">
    <source>
        <dbReference type="EMBL" id="BAG77568.1"/>
    </source>
</evidence>
<evidence type="ECO:0000313" key="2">
    <source>
        <dbReference type="Proteomes" id="UP000008199"/>
    </source>
</evidence>
<name>A0A979GFS1_ECOSE</name>
<protein>
    <submittedName>
        <fullName evidence="1">Hypothetical phage protein</fullName>
    </submittedName>
</protein>
<sequence length="58" mass="6602">MGQKCLFWDILGHGWDTVTHTNFAELRMILFFNALNTLEKASALGRSLVIFKMALSRS</sequence>
<proteinExistence type="predicted"/>
<reference evidence="1 2" key="1">
    <citation type="journal article" date="2008" name="DNA Res.">
        <title>Complete genome sequence and comparative analysis of the wild-type commensal Escherichia coli strain SE11 isolated from a healthy adult.</title>
        <authorList>
            <person name="Oshima K."/>
            <person name="Toh H."/>
            <person name="Ogura Y."/>
            <person name="Sasamoto H."/>
            <person name="Morita H."/>
            <person name="Park S.-H."/>
            <person name="Ooka T."/>
            <person name="Iyoda S."/>
            <person name="Taylor T.D."/>
            <person name="Hayashi T."/>
            <person name="Itoh K."/>
            <person name="Hattori M."/>
        </authorList>
    </citation>
    <scope>NUCLEOTIDE SEQUENCE [LARGE SCALE GENOMIC DNA]</scope>
    <source>
        <strain evidence="1 2">SE11</strain>
    </source>
</reference>
<dbReference type="KEGG" id="ecy:ECSE_2044"/>
<gene>
    <name evidence="1" type="ordered locus">ECSE_2044</name>
</gene>
<dbReference type="EMBL" id="AP009240">
    <property type="protein sequence ID" value="BAG77568.1"/>
    <property type="molecule type" value="Genomic_DNA"/>
</dbReference>